<dbReference type="RefSeq" id="WP_147388890.1">
    <property type="nucleotide sequence ID" value="NZ_AQHF01000028.1"/>
</dbReference>
<dbReference type="EMBL" id="AQHF01000028">
    <property type="protein sequence ID" value="MBE0347905.1"/>
    <property type="molecule type" value="Genomic_DNA"/>
</dbReference>
<protein>
    <submittedName>
        <fullName evidence="1">Uncharacterized protein</fullName>
    </submittedName>
</protein>
<evidence type="ECO:0000313" key="2">
    <source>
        <dbReference type="Proteomes" id="UP000660708"/>
    </source>
</evidence>
<proteinExistence type="predicted"/>
<sequence length="119" mass="13278">MNLENANYIVMPNTSAVLVLPVNGGETARFVEVETKAARYFSRDNWLFDAASFLEQHSLAQRLSKLATFKGIATEKFEGILENVLASIIPGAEVNYMVFIENEHLLIAHTDSVIQNHLV</sequence>
<organism evidence="1 2">
    <name type="scientific">Pseudoalteromonas peptidolytica F12-50-A1</name>
    <dbReference type="NCBI Taxonomy" id="1315280"/>
    <lineage>
        <taxon>Bacteria</taxon>
        <taxon>Pseudomonadati</taxon>
        <taxon>Pseudomonadota</taxon>
        <taxon>Gammaproteobacteria</taxon>
        <taxon>Alteromonadales</taxon>
        <taxon>Pseudoalteromonadaceae</taxon>
        <taxon>Pseudoalteromonas</taxon>
    </lineage>
</organism>
<evidence type="ECO:0000313" key="1">
    <source>
        <dbReference type="EMBL" id="MBE0347905.1"/>
    </source>
</evidence>
<name>A0A8I0MZC5_9GAMM</name>
<comment type="caution">
    <text evidence="1">The sequence shown here is derived from an EMBL/GenBank/DDBJ whole genome shotgun (WGS) entry which is preliminary data.</text>
</comment>
<accession>A0A8I0MZC5</accession>
<reference evidence="1 2" key="1">
    <citation type="submission" date="2015-06" db="EMBL/GenBank/DDBJ databases">
        <title>Genome sequence of Pseudoalteromonas peptidolytica.</title>
        <authorList>
            <person name="Xie B.-B."/>
            <person name="Rong J.-C."/>
            <person name="Qin Q.-L."/>
            <person name="Zhang Y.-Z."/>
        </authorList>
    </citation>
    <scope>NUCLEOTIDE SEQUENCE [LARGE SCALE GENOMIC DNA]</scope>
    <source>
        <strain evidence="1 2">F12-50-A1</strain>
    </source>
</reference>
<dbReference type="AlphaFoldDB" id="A0A8I0MZC5"/>
<keyword evidence="2" id="KW-1185">Reference proteome</keyword>
<gene>
    <name evidence="1" type="ORF">PPEP_a4284</name>
</gene>
<dbReference type="Proteomes" id="UP000660708">
    <property type="component" value="Unassembled WGS sequence"/>
</dbReference>